<comment type="caution">
    <text evidence="2">The sequence shown here is derived from an EMBL/GenBank/DDBJ whole genome shotgun (WGS) entry which is preliminary data.</text>
</comment>
<accession>A0ABN7REV8</accession>
<dbReference type="RefSeq" id="WP_215236573.1">
    <property type="nucleotide sequence ID" value="NZ_CAJRAU010000012.1"/>
</dbReference>
<evidence type="ECO:0000313" key="3">
    <source>
        <dbReference type="Proteomes" id="UP000679725"/>
    </source>
</evidence>
<sequence>MKAKNIRFFSPQENELQAEKNAKAKALPKGYISAAGKIVFPSAAIEELGIEPETTKFQVGTDGGKRKIKNLYLVPTEQQSAFSIVRTGRGYSLPLDVILSKGGIDYSNQKYVFTASIFQHEDSVGYALEIVPEQAIEKVPYTGKPRGRKPKTNPQDSDQVPQ</sequence>
<protein>
    <recommendedName>
        <fullName evidence="4">DUF3945 domain-containing protein</fullName>
    </recommendedName>
</protein>
<evidence type="ECO:0000256" key="1">
    <source>
        <dbReference type="SAM" id="MobiDB-lite"/>
    </source>
</evidence>
<proteinExistence type="predicted"/>
<gene>
    <name evidence="2" type="ORF">DYBT9623_05351</name>
</gene>
<reference evidence="2 3" key="1">
    <citation type="submission" date="2021-04" db="EMBL/GenBank/DDBJ databases">
        <authorList>
            <person name="Rodrigo-Torres L."/>
            <person name="Arahal R. D."/>
            <person name="Lucena T."/>
        </authorList>
    </citation>
    <scope>NUCLEOTIDE SEQUENCE [LARGE SCALE GENOMIC DNA]</scope>
    <source>
        <strain evidence="2 3">CECT 9623</strain>
    </source>
</reference>
<feature type="compositionally biased region" description="Polar residues" evidence="1">
    <location>
        <begin position="152"/>
        <end position="162"/>
    </location>
</feature>
<feature type="region of interest" description="Disordered" evidence="1">
    <location>
        <begin position="139"/>
        <end position="162"/>
    </location>
</feature>
<keyword evidence="3" id="KW-1185">Reference proteome</keyword>
<evidence type="ECO:0008006" key="4">
    <source>
        <dbReference type="Google" id="ProtNLM"/>
    </source>
</evidence>
<evidence type="ECO:0000313" key="2">
    <source>
        <dbReference type="EMBL" id="CAG5074664.1"/>
    </source>
</evidence>
<dbReference type="Proteomes" id="UP000679725">
    <property type="component" value="Unassembled WGS sequence"/>
</dbReference>
<dbReference type="EMBL" id="CAJRAU010000012">
    <property type="protein sequence ID" value="CAG5074664.1"/>
    <property type="molecule type" value="Genomic_DNA"/>
</dbReference>
<name>A0ABN7REV8_9BACT</name>
<organism evidence="2 3">
    <name type="scientific">Dyadobacter linearis</name>
    <dbReference type="NCBI Taxonomy" id="2823330"/>
    <lineage>
        <taxon>Bacteria</taxon>
        <taxon>Pseudomonadati</taxon>
        <taxon>Bacteroidota</taxon>
        <taxon>Cytophagia</taxon>
        <taxon>Cytophagales</taxon>
        <taxon>Spirosomataceae</taxon>
        <taxon>Dyadobacter</taxon>
    </lineage>
</organism>